<protein>
    <submittedName>
        <fullName evidence="1">Uncharacterized protein</fullName>
    </submittedName>
</protein>
<dbReference type="EMBL" id="NCKW01016956">
    <property type="protein sequence ID" value="POM60021.1"/>
    <property type="molecule type" value="Genomic_DNA"/>
</dbReference>
<evidence type="ECO:0000313" key="2">
    <source>
        <dbReference type="Proteomes" id="UP000237271"/>
    </source>
</evidence>
<dbReference type="OrthoDB" id="111654at2759"/>
<comment type="caution">
    <text evidence="1">The sequence shown here is derived from an EMBL/GenBank/DDBJ whole genome shotgun (WGS) entry which is preliminary data.</text>
</comment>
<keyword evidence="2" id="KW-1185">Reference proteome</keyword>
<organism evidence="1 2">
    <name type="scientific">Phytophthora palmivora</name>
    <dbReference type="NCBI Taxonomy" id="4796"/>
    <lineage>
        <taxon>Eukaryota</taxon>
        <taxon>Sar</taxon>
        <taxon>Stramenopiles</taxon>
        <taxon>Oomycota</taxon>
        <taxon>Peronosporomycetes</taxon>
        <taxon>Peronosporales</taxon>
        <taxon>Peronosporaceae</taxon>
        <taxon>Phytophthora</taxon>
    </lineage>
</organism>
<evidence type="ECO:0000313" key="1">
    <source>
        <dbReference type="EMBL" id="POM60021.1"/>
    </source>
</evidence>
<name>A0A2P4X396_9STRA</name>
<gene>
    <name evidence="1" type="ORF">PHPALM_31169</name>
</gene>
<reference evidence="1 2" key="1">
    <citation type="journal article" date="2017" name="Genome Biol. Evol.">
        <title>Phytophthora megakarya and P. palmivora, closely related causal agents of cacao black pod rot, underwent increases in genome sizes and gene numbers by different mechanisms.</title>
        <authorList>
            <person name="Ali S.S."/>
            <person name="Shao J."/>
            <person name="Lary D.J."/>
            <person name="Kronmiller B."/>
            <person name="Shen D."/>
            <person name="Strem M.D."/>
            <person name="Amoako-Attah I."/>
            <person name="Akrofi A.Y."/>
            <person name="Begoude B.A."/>
            <person name="Ten Hoopen G.M."/>
            <person name="Coulibaly K."/>
            <person name="Kebe B.I."/>
            <person name="Melnick R.L."/>
            <person name="Guiltinan M.J."/>
            <person name="Tyler B.M."/>
            <person name="Meinhardt L.W."/>
            <person name="Bailey B.A."/>
        </authorList>
    </citation>
    <scope>NUCLEOTIDE SEQUENCE [LARGE SCALE GENOMIC DNA]</scope>
    <source>
        <strain evidence="2">sbr112.9</strain>
    </source>
</reference>
<dbReference type="AlphaFoldDB" id="A0A2P4X396"/>
<dbReference type="Proteomes" id="UP000237271">
    <property type="component" value="Unassembled WGS sequence"/>
</dbReference>
<sequence>MQAIQRGEWRQGSGALLNPGKKFSLETAAECVRRANAECDKSGVNWEKKSMILCGLDISADGVWKIEQLAEHPEAFRQGYKKAVQSISL</sequence>
<accession>A0A2P4X396</accession>
<proteinExistence type="predicted"/>